<evidence type="ECO:0000256" key="1">
    <source>
        <dbReference type="ARBA" id="ARBA00022475"/>
    </source>
</evidence>
<dbReference type="PANTHER" id="PTHR37820">
    <property type="entry name" value="CELL DIVISION PROTEIN DIVIB"/>
    <property type="match status" value="1"/>
</dbReference>
<comment type="caution">
    <text evidence="8">The sequence shown here is derived from an EMBL/GenBank/DDBJ whole genome shotgun (WGS) entry which is preliminary data.</text>
</comment>
<dbReference type="InterPro" id="IPR013685">
    <property type="entry name" value="POTRA_FtsQ_type"/>
</dbReference>
<keyword evidence="9" id="KW-1185">Reference proteome</keyword>
<dbReference type="Pfam" id="PF08478">
    <property type="entry name" value="POTRA_1"/>
    <property type="match status" value="1"/>
</dbReference>
<accession>A0ABU5CAN3</accession>
<dbReference type="EMBL" id="JAWDIP010000004">
    <property type="protein sequence ID" value="MDY0396300.1"/>
    <property type="molecule type" value="Genomic_DNA"/>
</dbReference>
<evidence type="ECO:0000313" key="8">
    <source>
        <dbReference type="EMBL" id="MDY0396300.1"/>
    </source>
</evidence>
<protein>
    <submittedName>
        <fullName evidence="8">FtsQ-type POTRA domain-containing protein</fullName>
    </submittedName>
</protein>
<sequence>MDNNTDSKNIVSIEDRIPKLKHARKKKANRRMISYICIFFCLISIIVYLQSPLSKIKKLAVTGNSYLTDQEIIQQSKLTKNTNIWSVNKKGNSPKIRKKIQSSKA</sequence>
<reference evidence="8 9" key="1">
    <citation type="submission" date="2023-10" db="EMBL/GenBank/DDBJ databases">
        <title>Virgibacillus halophilus 5B73C genome.</title>
        <authorList>
            <person name="Miliotis G."/>
            <person name="Sengupta P."/>
            <person name="Hameed A."/>
            <person name="Chuvochina M."/>
            <person name="Mcdonagh F."/>
            <person name="Simpson A.C."/>
            <person name="Singh N.K."/>
            <person name="Rekha P.D."/>
            <person name="Raman K."/>
            <person name="Hugenholtz P."/>
            <person name="Venkateswaran K."/>
        </authorList>
    </citation>
    <scope>NUCLEOTIDE SEQUENCE [LARGE SCALE GENOMIC DNA]</scope>
    <source>
        <strain evidence="8 9">5B73C</strain>
    </source>
</reference>
<evidence type="ECO:0000256" key="3">
    <source>
        <dbReference type="ARBA" id="ARBA00022692"/>
    </source>
</evidence>
<evidence type="ECO:0000256" key="5">
    <source>
        <dbReference type="ARBA" id="ARBA00023306"/>
    </source>
</evidence>
<keyword evidence="1" id="KW-1003">Cell membrane</keyword>
<keyword evidence="2" id="KW-0132">Cell division</keyword>
<dbReference type="Proteomes" id="UP001281447">
    <property type="component" value="Unassembled WGS sequence"/>
</dbReference>
<keyword evidence="4 6" id="KW-1133">Transmembrane helix</keyword>
<evidence type="ECO:0000256" key="2">
    <source>
        <dbReference type="ARBA" id="ARBA00022618"/>
    </source>
</evidence>
<dbReference type="PANTHER" id="PTHR37820:SF1">
    <property type="entry name" value="CELL DIVISION PROTEIN FTSQ"/>
    <property type="match status" value="1"/>
</dbReference>
<name>A0ABU5CAN3_9BACI</name>
<evidence type="ECO:0000256" key="4">
    <source>
        <dbReference type="ARBA" id="ARBA00022989"/>
    </source>
</evidence>
<evidence type="ECO:0000256" key="6">
    <source>
        <dbReference type="SAM" id="Phobius"/>
    </source>
</evidence>
<keyword evidence="5" id="KW-0131">Cell cycle</keyword>
<organism evidence="8 9">
    <name type="scientific">Tigheibacillus halophilus</name>
    <dbReference type="NCBI Taxonomy" id="361280"/>
    <lineage>
        <taxon>Bacteria</taxon>
        <taxon>Bacillati</taxon>
        <taxon>Bacillota</taxon>
        <taxon>Bacilli</taxon>
        <taxon>Bacillales</taxon>
        <taxon>Bacillaceae</taxon>
        <taxon>Tigheibacillus</taxon>
    </lineage>
</organism>
<proteinExistence type="predicted"/>
<gene>
    <name evidence="8" type="ORF">RWE15_20555</name>
</gene>
<dbReference type="InterPro" id="IPR050487">
    <property type="entry name" value="FtsQ_DivIB"/>
</dbReference>
<evidence type="ECO:0000259" key="7">
    <source>
        <dbReference type="Pfam" id="PF08478"/>
    </source>
</evidence>
<feature type="transmembrane region" description="Helical" evidence="6">
    <location>
        <begin position="32"/>
        <end position="49"/>
    </location>
</feature>
<evidence type="ECO:0000313" key="9">
    <source>
        <dbReference type="Proteomes" id="UP001281447"/>
    </source>
</evidence>
<feature type="domain" description="POTRA" evidence="7">
    <location>
        <begin position="54"/>
        <end position="97"/>
    </location>
</feature>
<keyword evidence="6" id="KW-0472">Membrane</keyword>
<keyword evidence="3 6" id="KW-0812">Transmembrane</keyword>